<keyword evidence="6" id="KW-1185">Reference proteome</keyword>
<dbReference type="SUPFAM" id="SSF117074">
    <property type="entry name" value="Hypothetical protein PA1324"/>
    <property type="match status" value="1"/>
</dbReference>
<dbReference type="PANTHER" id="PTHR43143">
    <property type="entry name" value="METALLOPHOSPHOESTERASE, CALCINEURIN SUPERFAMILY"/>
    <property type="match status" value="1"/>
</dbReference>
<evidence type="ECO:0000313" key="6">
    <source>
        <dbReference type="Proteomes" id="UP001597545"/>
    </source>
</evidence>
<feature type="chain" id="PRO_5046833886" evidence="1">
    <location>
        <begin position="20"/>
        <end position="520"/>
    </location>
</feature>
<dbReference type="RefSeq" id="WP_380904132.1">
    <property type="nucleotide sequence ID" value="NZ_JBHUEG010000001.1"/>
</dbReference>
<feature type="signal peptide" evidence="1">
    <location>
        <begin position="1"/>
        <end position="19"/>
    </location>
</feature>
<evidence type="ECO:0000259" key="3">
    <source>
        <dbReference type="Pfam" id="PF16370"/>
    </source>
</evidence>
<dbReference type="InterPro" id="IPR013783">
    <property type="entry name" value="Ig-like_fold"/>
</dbReference>
<evidence type="ECO:0000256" key="1">
    <source>
        <dbReference type="SAM" id="SignalP"/>
    </source>
</evidence>
<accession>A0ABW5KIW3</accession>
<dbReference type="Gene3D" id="2.60.40.10">
    <property type="entry name" value="Immunoglobulins"/>
    <property type="match status" value="1"/>
</dbReference>
<evidence type="ECO:0000259" key="2">
    <source>
        <dbReference type="Pfam" id="PF00149"/>
    </source>
</evidence>
<reference evidence="6" key="1">
    <citation type="journal article" date="2019" name="Int. J. Syst. Evol. Microbiol.">
        <title>The Global Catalogue of Microorganisms (GCM) 10K type strain sequencing project: providing services to taxonomists for standard genome sequencing and annotation.</title>
        <authorList>
            <consortium name="The Broad Institute Genomics Platform"/>
            <consortium name="The Broad Institute Genome Sequencing Center for Infectious Disease"/>
            <person name="Wu L."/>
            <person name="Ma J."/>
        </authorList>
    </citation>
    <scope>NUCLEOTIDE SEQUENCE [LARGE SCALE GENOMIC DNA]</scope>
    <source>
        <strain evidence="6">KCTC 42662</strain>
    </source>
</reference>
<dbReference type="InterPro" id="IPR029052">
    <property type="entry name" value="Metallo-depent_PP-like"/>
</dbReference>
<keyword evidence="1" id="KW-0732">Signal</keyword>
<dbReference type="Pfam" id="PF16371">
    <property type="entry name" value="MetallophosN"/>
    <property type="match status" value="1"/>
</dbReference>
<dbReference type="InterPro" id="IPR004843">
    <property type="entry name" value="Calcineurin-like_PHP"/>
</dbReference>
<dbReference type="Proteomes" id="UP001597545">
    <property type="component" value="Unassembled WGS sequence"/>
</dbReference>
<feature type="domain" description="Calcineurin-like phosphoesterase C-terminal" evidence="3">
    <location>
        <begin position="344"/>
        <end position="508"/>
    </location>
</feature>
<organism evidence="5 6">
    <name type="scientific">Sphingobacterium suaedae</name>
    <dbReference type="NCBI Taxonomy" id="1686402"/>
    <lineage>
        <taxon>Bacteria</taxon>
        <taxon>Pseudomonadati</taxon>
        <taxon>Bacteroidota</taxon>
        <taxon>Sphingobacteriia</taxon>
        <taxon>Sphingobacteriales</taxon>
        <taxon>Sphingobacteriaceae</taxon>
        <taxon>Sphingobacterium</taxon>
    </lineage>
</organism>
<dbReference type="CDD" id="cd00838">
    <property type="entry name" value="MPP_superfamily"/>
    <property type="match status" value="1"/>
</dbReference>
<dbReference type="Gene3D" id="3.60.21.10">
    <property type="match status" value="1"/>
</dbReference>
<dbReference type="EMBL" id="JBHULR010000004">
    <property type="protein sequence ID" value="MFD2548408.1"/>
    <property type="molecule type" value="Genomic_DNA"/>
</dbReference>
<comment type="caution">
    <text evidence="5">The sequence shown here is derived from an EMBL/GenBank/DDBJ whole genome shotgun (WGS) entry which is preliminary data.</text>
</comment>
<evidence type="ECO:0000259" key="4">
    <source>
        <dbReference type="Pfam" id="PF16371"/>
    </source>
</evidence>
<dbReference type="PANTHER" id="PTHR43143:SF6">
    <property type="entry name" value="BLL3016 PROTEIN"/>
    <property type="match status" value="1"/>
</dbReference>
<evidence type="ECO:0000313" key="5">
    <source>
        <dbReference type="EMBL" id="MFD2548408.1"/>
    </source>
</evidence>
<dbReference type="Pfam" id="PF16370">
    <property type="entry name" value="MetallophosC"/>
    <property type="match status" value="1"/>
</dbReference>
<name>A0ABW5KIW3_9SPHI</name>
<dbReference type="SUPFAM" id="SSF56300">
    <property type="entry name" value="Metallo-dependent phosphatases"/>
    <property type="match status" value="1"/>
</dbReference>
<gene>
    <name evidence="5" type="ORF">ACFSR5_12210</name>
</gene>
<proteinExistence type="predicted"/>
<dbReference type="InterPro" id="IPR032285">
    <property type="entry name" value="Metallophos_N"/>
</dbReference>
<sequence>MKKIYGALLACALSGTVFGQETAKGIVFVDANGNGVRDRKEIGLAGVSVSNGMDVVQTDKDGRYTLPVKNDNILFVVKPSGYAFAVDADNHPKFYYIHKPQGSPQLKYAGVAPTGQLPKSVDFALRKVSEPMQFSAFVFGDPQAYTAEEMEFFRRGVIDEAKQRKGPLFGISLGDLVGNDLSLHPSYKQTVGQMGLPWHNVIGNHDLNFDVEQDSLSDEGFEKMFGPANYAFNVGNAHFIVLDDVLYPHPTTGKGYQGGFRKDQLDFIANNLRFVSKDKLIVLAFHIPLNPDNNASFRNADRQRLFDLLSEYPHTLSLSAHTHFQQQNYYTTAHGWKGDRPHHEYNVGTTSGDWYSGQLNEQGIPVSTMRDGTPKGYAILSIDNNKYTFDYKVVGKDDQYTIGLFGPAVVSAKYTARYPLYANFYIGATDNVVRYRIGDGKWKEMERIEEGDPVYVRDLLDFDGAMALVAGRRPSDAVPSTHLWRLKLPRLKEGRHVVEVEAKDMFGRMHTAKQEITVVP</sequence>
<feature type="domain" description="Calcineurin-like phosphoesterase N-terminal" evidence="4">
    <location>
        <begin position="39"/>
        <end position="101"/>
    </location>
</feature>
<protein>
    <submittedName>
        <fullName evidence="5">Calcineurin-like phosphoesterase C-terminal domain-containing protein</fullName>
    </submittedName>
</protein>
<dbReference type="InterPro" id="IPR051918">
    <property type="entry name" value="STPP_CPPED1"/>
</dbReference>
<dbReference type="Pfam" id="PF00149">
    <property type="entry name" value="Metallophos"/>
    <property type="match status" value="1"/>
</dbReference>
<feature type="domain" description="Calcineurin-like phosphoesterase" evidence="2">
    <location>
        <begin position="138"/>
        <end position="323"/>
    </location>
</feature>
<dbReference type="InterPro" id="IPR032288">
    <property type="entry name" value="Metallophos_C"/>
</dbReference>